<dbReference type="KEGG" id="sdyn:Mal52_45550"/>
<protein>
    <submittedName>
        <fullName evidence="2">Uncharacterized protein</fullName>
    </submittedName>
</protein>
<organism evidence="2 3">
    <name type="scientific">Symmachiella dynata</name>
    <dbReference type="NCBI Taxonomy" id="2527995"/>
    <lineage>
        <taxon>Bacteria</taxon>
        <taxon>Pseudomonadati</taxon>
        <taxon>Planctomycetota</taxon>
        <taxon>Planctomycetia</taxon>
        <taxon>Planctomycetales</taxon>
        <taxon>Planctomycetaceae</taxon>
        <taxon>Symmachiella</taxon>
    </lineage>
</organism>
<dbReference type="AlphaFoldDB" id="A0A517ZUA0"/>
<proteinExistence type="predicted"/>
<keyword evidence="3" id="KW-1185">Reference proteome</keyword>
<keyword evidence="1" id="KW-1133">Transmembrane helix</keyword>
<evidence type="ECO:0000313" key="3">
    <source>
        <dbReference type="Proteomes" id="UP000319383"/>
    </source>
</evidence>
<evidence type="ECO:0000256" key="1">
    <source>
        <dbReference type="SAM" id="Phobius"/>
    </source>
</evidence>
<dbReference type="EMBL" id="CP036276">
    <property type="protein sequence ID" value="QDU46058.1"/>
    <property type="molecule type" value="Genomic_DNA"/>
</dbReference>
<accession>A0A517ZUA0</accession>
<keyword evidence="1" id="KW-0812">Transmembrane</keyword>
<keyword evidence="1" id="KW-0472">Membrane</keyword>
<evidence type="ECO:0000313" key="2">
    <source>
        <dbReference type="EMBL" id="QDU46058.1"/>
    </source>
</evidence>
<dbReference type="Proteomes" id="UP000319383">
    <property type="component" value="Chromosome"/>
</dbReference>
<feature type="transmembrane region" description="Helical" evidence="1">
    <location>
        <begin position="6"/>
        <end position="23"/>
    </location>
</feature>
<dbReference type="RefSeq" id="WP_197532511.1">
    <property type="nucleotide sequence ID" value="NZ_CAXBED010000267.1"/>
</dbReference>
<name>A0A517ZUA0_9PLAN</name>
<gene>
    <name evidence="2" type="ORF">Mal52_45550</name>
</gene>
<reference evidence="2 3" key="1">
    <citation type="submission" date="2019-02" db="EMBL/GenBank/DDBJ databases">
        <title>Deep-cultivation of Planctomycetes and their phenomic and genomic characterization uncovers novel biology.</title>
        <authorList>
            <person name="Wiegand S."/>
            <person name="Jogler M."/>
            <person name="Boedeker C."/>
            <person name="Pinto D."/>
            <person name="Vollmers J."/>
            <person name="Rivas-Marin E."/>
            <person name="Kohn T."/>
            <person name="Peeters S.H."/>
            <person name="Heuer A."/>
            <person name="Rast P."/>
            <person name="Oberbeckmann S."/>
            <person name="Bunk B."/>
            <person name="Jeske O."/>
            <person name="Meyerdierks A."/>
            <person name="Storesund J.E."/>
            <person name="Kallscheuer N."/>
            <person name="Luecker S."/>
            <person name="Lage O.M."/>
            <person name="Pohl T."/>
            <person name="Merkel B.J."/>
            <person name="Hornburger P."/>
            <person name="Mueller R.-W."/>
            <person name="Bruemmer F."/>
            <person name="Labrenz M."/>
            <person name="Spormann A.M."/>
            <person name="Op den Camp H."/>
            <person name="Overmann J."/>
            <person name="Amann R."/>
            <person name="Jetten M.S.M."/>
            <person name="Mascher T."/>
            <person name="Medema M.H."/>
            <person name="Devos D.P."/>
            <person name="Kaster A.-K."/>
            <person name="Ovreas L."/>
            <person name="Rohde M."/>
            <person name="Galperin M.Y."/>
            <person name="Jogler C."/>
        </authorList>
    </citation>
    <scope>NUCLEOTIDE SEQUENCE [LARGE SCALE GENOMIC DNA]</scope>
    <source>
        <strain evidence="2 3">Mal52</strain>
    </source>
</reference>
<sequence length="45" mass="4718">MGNKKVQIAVVVLMLVGMVIYVMSMDLSEDPVNEGDGVPVPAAAE</sequence>